<protein>
    <recommendedName>
        <fullName evidence="4">DUF4129 domain-containing protein</fullName>
    </recommendedName>
</protein>
<feature type="transmembrane region" description="Helical" evidence="1">
    <location>
        <begin position="25"/>
        <end position="42"/>
    </location>
</feature>
<proteinExistence type="predicted"/>
<organism evidence="2 3">
    <name type="scientific">Haloferula chungangensis</name>
    <dbReference type="NCBI Taxonomy" id="1048331"/>
    <lineage>
        <taxon>Bacteria</taxon>
        <taxon>Pseudomonadati</taxon>
        <taxon>Verrucomicrobiota</taxon>
        <taxon>Verrucomicrobiia</taxon>
        <taxon>Verrucomicrobiales</taxon>
        <taxon>Verrucomicrobiaceae</taxon>
        <taxon>Haloferula</taxon>
    </lineage>
</organism>
<keyword evidence="1" id="KW-0472">Membrane</keyword>
<evidence type="ECO:0000256" key="1">
    <source>
        <dbReference type="SAM" id="Phobius"/>
    </source>
</evidence>
<dbReference type="Proteomes" id="UP001596472">
    <property type="component" value="Unassembled WGS sequence"/>
</dbReference>
<sequence length="170" mass="18766">MDSESLQLQDLVPAEPFVHSSGWPWWAWVLVALGVLLLAVWLRAMFRKGQSSEAPNLQLIHDQALQLAMEKIDLAAQQTAVQAAATTCSEAIRRYLATVASDPSLYETHEEFLARHEALNSFPAELKEEVSNTFNRLAKMKYGKSPAGDPGVIASEGRSLLTQLHENLPA</sequence>
<evidence type="ECO:0000313" key="2">
    <source>
        <dbReference type="EMBL" id="MFC7336283.1"/>
    </source>
</evidence>
<gene>
    <name evidence="2" type="ORF">ACFQY0_03770</name>
</gene>
<keyword evidence="1" id="KW-1133">Transmembrane helix</keyword>
<dbReference type="RefSeq" id="WP_379709242.1">
    <property type="nucleotide sequence ID" value="NZ_JBHTBS010000001.1"/>
</dbReference>
<keyword evidence="3" id="KW-1185">Reference proteome</keyword>
<dbReference type="EMBL" id="JBHTBS010000001">
    <property type="protein sequence ID" value="MFC7336283.1"/>
    <property type="molecule type" value="Genomic_DNA"/>
</dbReference>
<evidence type="ECO:0008006" key="4">
    <source>
        <dbReference type="Google" id="ProtNLM"/>
    </source>
</evidence>
<reference evidence="3" key="1">
    <citation type="journal article" date="2019" name="Int. J. Syst. Evol. Microbiol.">
        <title>The Global Catalogue of Microorganisms (GCM) 10K type strain sequencing project: providing services to taxonomists for standard genome sequencing and annotation.</title>
        <authorList>
            <consortium name="The Broad Institute Genomics Platform"/>
            <consortium name="The Broad Institute Genome Sequencing Center for Infectious Disease"/>
            <person name="Wu L."/>
            <person name="Ma J."/>
        </authorList>
    </citation>
    <scope>NUCLEOTIDE SEQUENCE [LARGE SCALE GENOMIC DNA]</scope>
    <source>
        <strain evidence="3">CGMCC 4.1467</strain>
    </source>
</reference>
<keyword evidence="1" id="KW-0812">Transmembrane</keyword>
<comment type="caution">
    <text evidence="2">The sequence shown here is derived from an EMBL/GenBank/DDBJ whole genome shotgun (WGS) entry which is preliminary data.</text>
</comment>
<evidence type="ECO:0000313" key="3">
    <source>
        <dbReference type="Proteomes" id="UP001596472"/>
    </source>
</evidence>
<name>A0ABW2L4Q7_9BACT</name>
<accession>A0ABW2L4Q7</accession>